<dbReference type="NCBIfam" id="TIGR00377">
    <property type="entry name" value="ant_ant_sig"/>
    <property type="match status" value="1"/>
</dbReference>
<dbReference type="InterPro" id="IPR002645">
    <property type="entry name" value="STAS_dom"/>
</dbReference>
<evidence type="ECO:0000256" key="1">
    <source>
        <dbReference type="ARBA" id="ARBA00009013"/>
    </source>
</evidence>
<feature type="domain" description="STAS" evidence="3">
    <location>
        <begin position="17"/>
        <end position="118"/>
    </location>
</feature>
<organism evidence="4 5">
    <name type="scientific">Actinomadura fibrosa</name>
    <dbReference type="NCBI Taxonomy" id="111802"/>
    <lineage>
        <taxon>Bacteria</taxon>
        <taxon>Bacillati</taxon>
        <taxon>Actinomycetota</taxon>
        <taxon>Actinomycetes</taxon>
        <taxon>Streptosporangiales</taxon>
        <taxon>Thermomonosporaceae</taxon>
        <taxon>Actinomadura</taxon>
    </lineage>
</organism>
<dbReference type="PANTHER" id="PTHR33495">
    <property type="entry name" value="ANTI-SIGMA FACTOR ANTAGONIST TM_1081-RELATED-RELATED"/>
    <property type="match status" value="1"/>
</dbReference>
<dbReference type="InterPro" id="IPR003658">
    <property type="entry name" value="Anti-sigma_ant"/>
</dbReference>
<reference evidence="5" key="1">
    <citation type="journal article" date="2019" name="Int. J. Syst. Evol. Microbiol.">
        <title>The Global Catalogue of Microorganisms (GCM) 10K type strain sequencing project: providing services to taxonomists for standard genome sequencing and annotation.</title>
        <authorList>
            <consortium name="The Broad Institute Genomics Platform"/>
            <consortium name="The Broad Institute Genome Sequencing Center for Infectious Disease"/>
            <person name="Wu L."/>
            <person name="Ma J."/>
        </authorList>
    </citation>
    <scope>NUCLEOTIDE SEQUENCE [LARGE SCALE GENOMIC DNA]</scope>
    <source>
        <strain evidence="5">JCM 9371</strain>
    </source>
</reference>
<dbReference type="PROSITE" id="PS50801">
    <property type="entry name" value="STAS"/>
    <property type="match status" value="1"/>
</dbReference>
<comment type="caution">
    <text evidence="4">The sequence shown here is derived from an EMBL/GenBank/DDBJ whole genome shotgun (WGS) entry which is preliminary data.</text>
</comment>
<dbReference type="Proteomes" id="UP001597063">
    <property type="component" value="Unassembled WGS sequence"/>
</dbReference>
<dbReference type="EMBL" id="JBHTGP010000003">
    <property type="protein sequence ID" value="MFD0684516.1"/>
    <property type="molecule type" value="Genomic_DNA"/>
</dbReference>
<dbReference type="SUPFAM" id="SSF52091">
    <property type="entry name" value="SpoIIaa-like"/>
    <property type="match status" value="1"/>
</dbReference>
<dbReference type="CDD" id="cd07043">
    <property type="entry name" value="STAS_anti-anti-sigma_factors"/>
    <property type="match status" value="1"/>
</dbReference>
<name>A0ABW2XDI6_9ACTN</name>
<evidence type="ECO:0000313" key="5">
    <source>
        <dbReference type="Proteomes" id="UP001597063"/>
    </source>
</evidence>
<evidence type="ECO:0000256" key="2">
    <source>
        <dbReference type="RuleBase" id="RU003749"/>
    </source>
</evidence>
<accession>A0ABW2XDI6</accession>
<proteinExistence type="inferred from homology"/>
<evidence type="ECO:0000259" key="3">
    <source>
        <dbReference type="PROSITE" id="PS50801"/>
    </source>
</evidence>
<dbReference type="Pfam" id="PF01740">
    <property type="entry name" value="STAS"/>
    <property type="match status" value="1"/>
</dbReference>
<evidence type="ECO:0000313" key="4">
    <source>
        <dbReference type="EMBL" id="MFD0684516.1"/>
    </source>
</evidence>
<protein>
    <recommendedName>
        <fullName evidence="2">Anti-sigma factor antagonist</fullName>
    </recommendedName>
</protein>
<comment type="similarity">
    <text evidence="1 2">Belongs to the anti-sigma-factor antagonist family.</text>
</comment>
<dbReference type="Gene3D" id="3.30.750.24">
    <property type="entry name" value="STAS domain"/>
    <property type="match status" value="1"/>
</dbReference>
<keyword evidence="5" id="KW-1185">Reference proteome</keyword>
<dbReference type="InterPro" id="IPR036513">
    <property type="entry name" value="STAS_dom_sf"/>
</dbReference>
<gene>
    <name evidence="4" type="ORF">ACFQZM_08420</name>
</gene>
<dbReference type="PANTHER" id="PTHR33495:SF2">
    <property type="entry name" value="ANTI-SIGMA FACTOR ANTAGONIST TM_1081-RELATED"/>
    <property type="match status" value="1"/>
</dbReference>
<dbReference type="RefSeq" id="WP_165503068.1">
    <property type="nucleotide sequence ID" value="NZ_CAACUY010000125.1"/>
</dbReference>
<sequence length="128" mass="13573">MEEPAAKCAVTCRVEGGRLVLAIAGELDLATAKETEQVLHACRDRYGEHLVLDLTSLTFVDSSGLSVLARLLTAAEGRGGSAVIAGPLDVRVARIMRVTHLDRQVRIHPSLPAALASPLPPLGTSREQ</sequence>